<reference evidence="1" key="1">
    <citation type="journal article" date="2014" name="Front. Microbiol.">
        <title>High frequency of phylogenetically diverse reductive dehalogenase-homologous genes in deep subseafloor sedimentary metagenomes.</title>
        <authorList>
            <person name="Kawai M."/>
            <person name="Futagami T."/>
            <person name="Toyoda A."/>
            <person name="Takaki Y."/>
            <person name="Nishi S."/>
            <person name="Hori S."/>
            <person name="Arai W."/>
            <person name="Tsubouchi T."/>
            <person name="Morono Y."/>
            <person name="Uchiyama I."/>
            <person name="Ito T."/>
            <person name="Fujiyama A."/>
            <person name="Inagaki F."/>
            <person name="Takami H."/>
        </authorList>
    </citation>
    <scope>NUCLEOTIDE SEQUENCE</scope>
    <source>
        <strain evidence="1">Expedition CK06-06</strain>
    </source>
</reference>
<dbReference type="AlphaFoldDB" id="X1KXR7"/>
<sequence length="72" mass="8094">MANQEMRANILQAARNAVRNAGSIVEGIVDISKTTEDWAEDSERIHFNAEYLVRKGWVDGRGLATTRDKALY</sequence>
<name>X1KXR7_9ZZZZ</name>
<protein>
    <submittedName>
        <fullName evidence="1">Uncharacterized protein</fullName>
    </submittedName>
</protein>
<accession>X1KXR7</accession>
<dbReference type="EMBL" id="BARU01037308">
    <property type="protein sequence ID" value="GAH86768.1"/>
    <property type="molecule type" value="Genomic_DNA"/>
</dbReference>
<gene>
    <name evidence="1" type="ORF">S03H2_58161</name>
</gene>
<evidence type="ECO:0000313" key="1">
    <source>
        <dbReference type="EMBL" id="GAH86768.1"/>
    </source>
</evidence>
<proteinExistence type="predicted"/>
<organism evidence="1">
    <name type="scientific">marine sediment metagenome</name>
    <dbReference type="NCBI Taxonomy" id="412755"/>
    <lineage>
        <taxon>unclassified sequences</taxon>
        <taxon>metagenomes</taxon>
        <taxon>ecological metagenomes</taxon>
    </lineage>
</organism>
<comment type="caution">
    <text evidence="1">The sequence shown here is derived from an EMBL/GenBank/DDBJ whole genome shotgun (WGS) entry which is preliminary data.</text>
</comment>